<gene>
    <name evidence="2" type="ORF">BAJUN_03150</name>
</gene>
<organism evidence="2 3">
    <name type="scientific">Brevundimonas phage vB_BgoS-Bajun</name>
    <dbReference type="NCBI Taxonomy" id="2948594"/>
    <lineage>
        <taxon>Viruses</taxon>
        <taxon>Duplodnaviria</taxon>
        <taxon>Heunggongvirae</taxon>
        <taxon>Uroviricota</taxon>
        <taxon>Caudoviricetes</taxon>
        <taxon>Dolichocephalovirinae</taxon>
    </lineage>
</organism>
<proteinExistence type="predicted"/>
<reference evidence="2" key="1">
    <citation type="submission" date="2022-05" db="EMBL/GenBank/DDBJ databases">
        <authorList>
            <person name="Friedrich I."/>
            <person name="Poehlein A."/>
            <person name="Schneider D."/>
            <person name="Hertel R."/>
            <person name="Daniel R."/>
        </authorList>
    </citation>
    <scope>NUCLEOTIDE SEQUENCE</scope>
</reference>
<evidence type="ECO:0000313" key="3">
    <source>
        <dbReference type="Proteomes" id="UP001057427"/>
    </source>
</evidence>
<accession>A0A9E7SUZ0</accession>
<protein>
    <submittedName>
        <fullName evidence="2">Uncharacterized protein</fullName>
    </submittedName>
</protein>
<name>A0A9E7SUZ0_9CAUD</name>
<feature type="region of interest" description="Disordered" evidence="1">
    <location>
        <begin position="102"/>
        <end position="121"/>
    </location>
</feature>
<dbReference type="Proteomes" id="UP001057427">
    <property type="component" value="Segment"/>
</dbReference>
<sequence>MLQGTAYENLFRYAADDVSRQTQHPGQSVPGLWNIEPTRTPETIIVAIVAAALARVAIEHKVPFQPLLHRYVEMAPKVPFRAVGAPDSVAIAHLKDMSRYAAEQRSHERAEARLAQADRRA</sequence>
<keyword evidence="3" id="KW-1185">Reference proteome</keyword>
<evidence type="ECO:0000313" key="2">
    <source>
        <dbReference type="EMBL" id="UTC29917.1"/>
    </source>
</evidence>
<dbReference type="EMBL" id="ON529858">
    <property type="protein sequence ID" value="UTC29917.1"/>
    <property type="molecule type" value="Genomic_DNA"/>
</dbReference>
<evidence type="ECO:0000256" key="1">
    <source>
        <dbReference type="SAM" id="MobiDB-lite"/>
    </source>
</evidence>